<dbReference type="NCBIfam" id="NF006132">
    <property type="entry name" value="PRK08277.1"/>
    <property type="match status" value="1"/>
</dbReference>
<keyword evidence="2" id="KW-0560">Oxidoreductase</keyword>
<dbReference type="Pfam" id="PF00106">
    <property type="entry name" value="adh_short"/>
    <property type="match status" value="1"/>
</dbReference>
<dbReference type="InterPro" id="IPR036291">
    <property type="entry name" value="NAD(P)-bd_dom_sf"/>
</dbReference>
<dbReference type="PRINTS" id="PR00080">
    <property type="entry name" value="SDRFAMILY"/>
</dbReference>
<reference evidence="4 5" key="1">
    <citation type="submission" date="2020-07" db="EMBL/GenBank/DDBJ databases">
        <authorList>
            <person name="Feng X."/>
        </authorList>
    </citation>
    <scope>NUCLEOTIDE SEQUENCE [LARGE SCALE GENOMIC DNA]</scope>
    <source>
        <strain evidence="4 5">JCM14086</strain>
    </source>
</reference>
<protein>
    <submittedName>
        <fullName evidence="4">SDR family NAD(P)-dependent oxidoreductase</fullName>
    </submittedName>
</protein>
<dbReference type="RefSeq" id="WP_185693234.1">
    <property type="nucleotide sequence ID" value="NZ_JACHVA010000101.1"/>
</dbReference>
<dbReference type="GO" id="GO:0016616">
    <property type="term" value="F:oxidoreductase activity, acting on the CH-OH group of donors, NAD or NADP as acceptor"/>
    <property type="evidence" value="ECO:0007669"/>
    <property type="project" value="TreeGrafter"/>
</dbReference>
<evidence type="ECO:0000256" key="3">
    <source>
        <dbReference type="RuleBase" id="RU000363"/>
    </source>
</evidence>
<comment type="similarity">
    <text evidence="1 3">Belongs to the short-chain dehydrogenases/reductases (SDR) family.</text>
</comment>
<accession>A0A7X1AZ40</accession>
<dbReference type="InterPro" id="IPR020904">
    <property type="entry name" value="Sc_DH/Rdtase_CS"/>
</dbReference>
<evidence type="ECO:0000256" key="1">
    <source>
        <dbReference type="ARBA" id="ARBA00006484"/>
    </source>
</evidence>
<proteinExistence type="inferred from homology"/>
<dbReference type="AlphaFoldDB" id="A0A7X1AZ40"/>
<dbReference type="PRINTS" id="PR00081">
    <property type="entry name" value="GDHRDH"/>
</dbReference>
<comment type="caution">
    <text evidence="4">The sequence shown here is derived from an EMBL/GenBank/DDBJ whole genome shotgun (WGS) entry which is preliminary data.</text>
</comment>
<keyword evidence="5" id="KW-1185">Reference proteome</keyword>
<dbReference type="PROSITE" id="PS00061">
    <property type="entry name" value="ADH_SHORT"/>
    <property type="match status" value="1"/>
</dbReference>
<evidence type="ECO:0000313" key="5">
    <source>
        <dbReference type="Proteomes" id="UP000525652"/>
    </source>
</evidence>
<dbReference type="PANTHER" id="PTHR42760">
    <property type="entry name" value="SHORT-CHAIN DEHYDROGENASES/REDUCTASES FAMILY MEMBER"/>
    <property type="match status" value="1"/>
</dbReference>
<evidence type="ECO:0000256" key="2">
    <source>
        <dbReference type="ARBA" id="ARBA00023002"/>
    </source>
</evidence>
<dbReference type="PANTHER" id="PTHR42760:SF115">
    <property type="entry name" value="3-OXOACYL-[ACYL-CARRIER-PROTEIN] REDUCTASE FABG"/>
    <property type="match status" value="1"/>
</dbReference>
<dbReference type="InterPro" id="IPR002347">
    <property type="entry name" value="SDR_fam"/>
</dbReference>
<sequence length="281" mass="29579">MSSITQEKIAVITGAGGTLCSVIAKDLARQGMKVVLLGRTLSKLEAVQKEIVESGGQAMVLSVDVTDSAAVQEAAQTVTRKLGPCSLLINGAGGKLPGGTMSRTHFTPEELTSPSEELNGFFNCDLSIFRAEVDMNLSSVALCSQAFGRSMAENGGGSILNFASMTSFRPLSRVAPYAAAKAALVNYTEWLASYLAPAKIRVNAVAPGFFVNERSRKLLYQEDGSLSERGSQILHHTPAGRFGEAQELLGCVNWLIDEKAAGFVTGITVPVDGGFLACPGT</sequence>
<organism evidence="4 5">
    <name type="scientific">Puniceicoccus vermicola</name>
    <dbReference type="NCBI Taxonomy" id="388746"/>
    <lineage>
        <taxon>Bacteria</taxon>
        <taxon>Pseudomonadati</taxon>
        <taxon>Verrucomicrobiota</taxon>
        <taxon>Opitutia</taxon>
        <taxon>Puniceicoccales</taxon>
        <taxon>Puniceicoccaceae</taxon>
        <taxon>Puniceicoccus</taxon>
    </lineage>
</organism>
<dbReference type="Gene3D" id="3.40.50.720">
    <property type="entry name" value="NAD(P)-binding Rossmann-like Domain"/>
    <property type="match status" value="1"/>
</dbReference>
<evidence type="ECO:0000313" key="4">
    <source>
        <dbReference type="EMBL" id="MBC2602567.1"/>
    </source>
</evidence>
<dbReference type="Proteomes" id="UP000525652">
    <property type="component" value="Unassembled WGS sequence"/>
</dbReference>
<dbReference type="EMBL" id="JACHVA010000101">
    <property type="protein sequence ID" value="MBC2602567.1"/>
    <property type="molecule type" value="Genomic_DNA"/>
</dbReference>
<name>A0A7X1AZ40_9BACT</name>
<gene>
    <name evidence="4" type="ORF">H5P30_12350</name>
</gene>
<dbReference type="SUPFAM" id="SSF51735">
    <property type="entry name" value="NAD(P)-binding Rossmann-fold domains"/>
    <property type="match status" value="1"/>
</dbReference>